<feature type="compositionally biased region" description="Acidic residues" evidence="1">
    <location>
        <begin position="41"/>
        <end position="57"/>
    </location>
</feature>
<gene>
    <name evidence="3" type="ORF">SAMN05216218_1353</name>
</gene>
<evidence type="ECO:0000256" key="1">
    <source>
        <dbReference type="SAM" id="MobiDB-lite"/>
    </source>
</evidence>
<dbReference type="EMBL" id="FNBK01000035">
    <property type="protein sequence ID" value="SDG41202.1"/>
    <property type="molecule type" value="Genomic_DNA"/>
</dbReference>
<keyword evidence="4" id="KW-1185">Reference proteome</keyword>
<accession>A0A1G7U0U6</accession>
<dbReference type="OrthoDB" id="240542at2157"/>
<organism evidence="3 4">
    <name type="scientific">Halorientalis regularis</name>
    <dbReference type="NCBI Taxonomy" id="660518"/>
    <lineage>
        <taxon>Archaea</taxon>
        <taxon>Methanobacteriati</taxon>
        <taxon>Methanobacteriota</taxon>
        <taxon>Stenosarchaea group</taxon>
        <taxon>Halobacteria</taxon>
        <taxon>Halobacteriales</taxon>
        <taxon>Haloarculaceae</taxon>
        <taxon>Halorientalis</taxon>
    </lineage>
</organism>
<dbReference type="AlphaFoldDB" id="A0A1G7U0U6"/>
<dbReference type="RefSeq" id="WP_139171230.1">
    <property type="nucleotide sequence ID" value="NZ_FNBK01000035.1"/>
</dbReference>
<dbReference type="STRING" id="660518.SAMN05216218_1353"/>
<name>A0A1G7U0U6_9EURY</name>
<evidence type="ECO:0000259" key="2">
    <source>
        <dbReference type="Pfam" id="PF26492"/>
    </source>
</evidence>
<feature type="region of interest" description="Disordered" evidence="1">
    <location>
        <begin position="1"/>
        <end position="73"/>
    </location>
</feature>
<dbReference type="Proteomes" id="UP000199076">
    <property type="component" value="Unassembled WGS sequence"/>
</dbReference>
<feature type="compositionally biased region" description="Basic and acidic residues" evidence="1">
    <location>
        <begin position="1"/>
        <end position="19"/>
    </location>
</feature>
<dbReference type="Pfam" id="PF26492">
    <property type="entry name" value="DUF8160"/>
    <property type="match status" value="1"/>
</dbReference>
<evidence type="ECO:0000313" key="3">
    <source>
        <dbReference type="EMBL" id="SDG41202.1"/>
    </source>
</evidence>
<feature type="compositionally biased region" description="Low complexity" evidence="1">
    <location>
        <begin position="27"/>
        <end position="40"/>
    </location>
</feature>
<dbReference type="InterPro" id="IPR058474">
    <property type="entry name" value="DUF8160"/>
</dbReference>
<protein>
    <recommendedName>
        <fullName evidence="2">DUF8160 domain-containing protein</fullName>
    </recommendedName>
</protein>
<proteinExistence type="predicted"/>
<evidence type="ECO:0000313" key="4">
    <source>
        <dbReference type="Proteomes" id="UP000199076"/>
    </source>
</evidence>
<reference evidence="4" key="1">
    <citation type="submission" date="2016-10" db="EMBL/GenBank/DDBJ databases">
        <authorList>
            <person name="Varghese N."/>
            <person name="Submissions S."/>
        </authorList>
    </citation>
    <scope>NUCLEOTIDE SEQUENCE [LARGE SCALE GENOMIC DNA]</scope>
    <source>
        <strain evidence="4">IBRC-M 10760</strain>
    </source>
</reference>
<sequence length="130" mass="15115">MSREDRGEDVTDRISKRFGEEEDTPDNLDTPENNDTPDNPENTDTDDTTDQTDEIDPKEDWTGRNVYVPDDDPDLLDAFDGEYDRMQYECNWEVRKQQHYYPVLIKVGVDEIEEMDGSEFTAVAEDLGLR</sequence>
<feature type="domain" description="DUF8160" evidence="2">
    <location>
        <begin position="14"/>
        <end position="128"/>
    </location>
</feature>